<dbReference type="Ensembl" id="ENSMMOT00000002883.1">
    <property type="protein sequence ID" value="ENSMMOP00000002838.1"/>
    <property type="gene ID" value="ENSMMOG00000002291.1"/>
</dbReference>
<keyword evidence="2" id="KW-1185">Reference proteome</keyword>
<proteinExistence type="predicted"/>
<evidence type="ECO:0000313" key="2">
    <source>
        <dbReference type="Proteomes" id="UP000261620"/>
    </source>
</evidence>
<organism evidence="1 2">
    <name type="scientific">Mola mola</name>
    <name type="common">Ocean sunfish</name>
    <name type="synonym">Tetraodon mola</name>
    <dbReference type="NCBI Taxonomy" id="94237"/>
    <lineage>
        <taxon>Eukaryota</taxon>
        <taxon>Metazoa</taxon>
        <taxon>Chordata</taxon>
        <taxon>Craniata</taxon>
        <taxon>Vertebrata</taxon>
        <taxon>Euteleostomi</taxon>
        <taxon>Actinopterygii</taxon>
        <taxon>Neopterygii</taxon>
        <taxon>Teleostei</taxon>
        <taxon>Neoteleostei</taxon>
        <taxon>Acanthomorphata</taxon>
        <taxon>Eupercaria</taxon>
        <taxon>Tetraodontiformes</taxon>
        <taxon>Molidae</taxon>
        <taxon>Mola</taxon>
    </lineage>
</organism>
<dbReference type="AlphaFoldDB" id="A0A3Q3VPM7"/>
<name>A0A3Q3VPM7_MOLML</name>
<dbReference type="Proteomes" id="UP000261620">
    <property type="component" value="Unplaced"/>
</dbReference>
<reference evidence="1" key="1">
    <citation type="submission" date="2025-08" db="UniProtKB">
        <authorList>
            <consortium name="Ensembl"/>
        </authorList>
    </citation>
    <scope>IDENTIFICATION</scope>
</reference>
<evidence type="ECO:0008006" key="3">
    <source>
        <dbReference type="Google" id="ProtNLM"/>
    </source>
</evidence>
<protein>
    <recommendedName>
        <fullName evidence="3">Metallothionein</fullName>
    </recommendedName>
</protein>
<evidence type="ECO:0000313" key="1">
    <source>
        <dbReference type="Ensembl" id="ENSMMOP00000002838.1"/>
    </source>
</evidence>
<accession>A0A3Q3VPM7</accession>
<reference evidence="1" key="2">
    <citation type="submission" date="2025-09" db="UniProtKB">
        <authorList>
            <consortium name="Ensembl"/>
        </authorList>
    </citation>
    <scope>IDENTIFICATION</scope>
</reference>
<sequence length="76" mass="8427">MTSNCADICRGSCSCRGSCACKNCSCTSCKKSKSLHCYSVQNDFIGLFYNEASLSCCWLQYRKLVLFSLQQVAIIC</sequence>